<evidence type="ECO:0000313" key="1">
    <source>
        <dbReference type="EMBL" id="ETJ32237.1"/>
    </source>
</evidence>
<dbReference type="InterPro" id="IPR027417">
    <property type="entry name" value="P-loop_NTPase"/>
</dbReference>
<reference evidence="1" key="1">
    <citation type="submission" date="2013-12" db="EMBL/GenBank/DDBJ databases">
        <title>A Varibaculum cambriense genome reconstructed from a premature infant gut community with otherwise low bacterial novelty that shifts toward anaerobic metabolism during the third week of life.</title>
        <authorList>
            <person name="Brown C.T."/>
            <person name="Sharon I."/>
            <person name="Thomas B.C."/>
            <person name="Castelle C.J."/>
            <person name="Morowitz M.J."/>
            <person name="Banfield J.F."/>
        </authorList>
    </citation>
    <scope>NUCLEOTIDE SEQUENCE</scope>
</reference>
<dbReference type="AlphaFoldDB" id="W1XPS6"/>
<proteinExistence type="predicted"/>
<gene>
    <name evidence="1" type="ORF">Q604_UNBC13298G0001</name>
</gene>
<name>W1XPS6_9ZZZZ</name>
<dbReference type="Gene3D" id="3.40.50.300">
    <property type="entry name" value="P-loop containing nucleotide triphosphate hydrolases"/>
    <property type="match status" value="1"/>
</dbReference>
<organism evidence="1">
    <name type="scientific">human gut metagenome</name>
    <dbReference type="NCBI Taxonomy" id="408170"/>
    <lineage>
        <taxon>unclassified sequences</taxon>
        <taxon>metagenomes</taxon>
        <taxon>organismal metagenomes</taxon>
    </lineage>
</organism>
<accession>W1XPS6</accession>
<comment type="caution">
    <text evidence="1">The sequence shown here is derived from an EMBL/GenBank/DDBJ whole genome shotgun (WGS) entry which is preliminary data.</text>
</comment>
<dbReference type="SUPFAM" id="SSF52540">
    <property type="entry name" value="P-loop containing nucleoside triphosphate hydrolases"/>
    <property type="match status" value="1"/>
</dbReference>
<sequence>ETWCYPQISVDKLIGGVNIGHPLLSKSCIKNNFSLKENNTVALITGSNMSGKSTFLRTIGINKLFKLYWRTCMCRKVCMWNNEPIYMHENKR</sequence>
<dbReference type="EMBL" id="AZMM01013298">
    <property type="protein sequence ID" value="ETJ32237.1"/>
    <property type="molecule type" value="Genomic_DNA"/>
</dbReference>
<protein>
    <submittedName>
        <fullName evidence="1">MutS protein</fullName>
    </submittedName>
</protein>
<feature type="non-terminal residue" evidence="1">
    <location>
        <position position="1"/>
    </location>
</feature>